<evidence type="ECO:0000313" key="2">
    <source>
        <dbReference type="EMBL" id="KAK7757103.1"/>
    </source>
</evidence>
<feature type="compositionally biased region" description="Polar residues" evidence="1">
    <location>
        <begin position="11"/>
        <end position="21"/>
    </location>
</feature>
<evidence type="ECO:0000313" key="3">
    <source>
        <dbReference type="Proteomes" id="UP001320420"/>
    </source>
</evidence>
<keyword evidence="3" id="KW-1185">Reference proteome</keyword>
<proteinExistence type="predicted"/>
<dbReference type="AlphaFoldDB" id="A0AAN9VBK1"/>
<protein>
    <submittedName>
        <fullName evidence="2">Uncharacterized protein</fullName>
    </submittedName>
</protein>
<dbReference type="EMBL" id="JAKJXP020000003">
    <property type="protein sequence ID" value="KAK7757103.1"/>
    <property type="molecule type" value="Genomic_DNA"/>
</dbReference>
<accession>A0AAN9VBK1</accession>
<feature type="region of interest" description="Disordered" evidence="1">
    <location>
        <begin position="1"/>
        <end position="31"/>
    </location>
</feature>
<sequence>MYSHGQGHPLHSQQASNQAHTPTLEYFGGGESSRAAAQMTTVFNATGAPMKPVSAIWSDGKFREEYDGCKARLTDSSKFNIRVYPDPLLPRQQSQADFYPKGMTPELEAHLKGVIAQVKGSS</sequence>
<dbReference type="Proteomes" id="UP001320420">
    <property type="component" value="Unassembled WGS sequence"/>
</dbReference>
<comment type="caution">
    <text evidence="2">The sequence shown here is derived from an EMBL/GenBank/DDBJ whole genome shotgun (WGS) entry which is preliminary data.</text>
</comment>
<name>A0AAN9VBK1_9PEZI</name>
<gene>
    <name evidence="2" type="ORF">SLS62_000650</name>
</gene>
<evidence type="ECO:0000256" key="1">
    <source>
        <dbReference type="SAM" id="MobiDB-lite"/>
    </source>
</evidence>
<reference evidence="2 3" key="1">
    <citation type="submission" date="2024-02" db="EMBL/GenBank/DDBJ databases">
        <title>De novo assembly and annotation of 12 fungi associated with fruit tree decline syndrome in Ontario, Canada.</title>
        <authorList>
            <person name="Sulman M."/>
            <person name="Ellouze W."/>
            <person name="Ilyukhin E."/>
        </authorList>
    </citation>
    <scope>NUCLEOTIDE SEQUENCE [LARGE SCALE GENOMIC DNA]</scope>
    <source>
        <strain evidence="2 3">M11/M66-122</strain>
    </source>
</reference>
<organism evidence="2 3">
    <name type="scientific">Diatrype stigma</name>
    <dbReference type="NCBI Taxonomy" id="117547"/>
    <lineage>
        <taxon>Eukaryota</taxon>
        <taxon>Fungi</taxon>
        <taxon>Dikarya</taxon>
        <taxon>Ascomycota</taxon>
        <taxon>Pezizomycotina</taxon>
        <taxon>Sordariomycetes</taxon>
        <taxon>Xylariomycetidae</taxon>
        <taxon>Xylariales</taxon>
        <taxon>Diatrypaceae</taxon>
        <taxon>Diatrype</taxon>
    </lineage>
</organism>